<dbReference type="Pfam" id="PF01494">
    <property type="entry name" value="FAD_binding_3"/>
    <property type="match status" value="1"/>
</dbReference>
<dbReference type="Gene3D" id="3.50.50.60">
    <property type="entry name" value="FAD/NAD(P)-binding domain"/>
    <property type="match status" value="2"/>
</dbReference>
<dbReference type="RefSeq" id="WP_133288773.1">
    <property type="nucleotide sequence ID" value="NZ_SMSJ01000011.1"/>
</dbReference>
<dbReference type="Proteomes" id="UP000295096">
    <property type="component" value="Unassembled WGS sequence"/>
</dbReference>
<dbReference type="SUPFAM" id="SSF51905">
    <property type="entry name" value="FAD/NAD(P)-binding domain"/>
    <property type="match status" value="1"/>
</dbReference>
<feature type="domain" description="2,6-dihydroxypyridine 3-monooxygenase substrate binding" evidence="2">
    <location>
        <begin position="168"/>
        <end position="293"/>
    </location>
</feature>
<organism evidence="3 4">
    <name type="scientific">Dankookia rubra</name>
    <dbReference type="NCBI Taxonomy" id="1442381"/>
    <lineage>
        <taxon>Bacteria</taxon>
        <taxon>Pseudomonadati</taxon>
        <taxon>Pseudomonadota</taxon>
        <taxon>Alphaproteobacteria</taxon>
        <taxon>Acetobacterales</taxon>
        <taxon>Roseomonadaceae</taxon>
        <taxon>Dankookia</taxon>
    </lineage>
</organism>
<evidence type="ECO:0000313" key="4">
    <source>
        <dbReference type="Proteomes" id="UP000295096"/>
    </source>
</evidence>
<feature type="domain" description="FAD-binding" evidence="1">
    <location>
        <begin position="9"/>
        <end position="160"/>
    </location>
</feature>
<accession>A0A4R5QGU0</accession>
<gene>
    <name evidence="3" type="ORF">E2C06_11635</name>
</gene>
<comment type="caution">
    <text evidence="3">The sequence shown here is derived from an EMBL/GenBank/DDBJ whole genome shotgun (WGS) entry which is preliminary data.</text>
</comment>
<evidence type="ECO:0000313" key="3">
    <source>
        <dbReference type="EMBL" id="TDH62510.1"/>
    </source>
</evidence>
<dbReference type="PANTHER" id="PTHR47469">
    <property type="entry name" value="MONOOXYGENASE-LIKE"/>
    <property type="match status" value="1"/>
</dbReference>
<dbReference type="NCBIfam" id="NF005566">
    <property type="entry name" value="PRK07236.1"/>
    <property type="match status" value="1"/>
</dbReference>
<protein>
    <submittedName>
        <fullName evidence="3">FAD-dependent oxidoreductase</fullName>
    </submittedName>
</protein>
<dbReference type="InterPro" id="IPR002938">
    <property type="entry name" value="FAD-bd"/>
</dbReference>
<evidence type="ECO:0000259" key="2">
    <source>
        <dbReference type="Pfam" id="PF22607"/>
    </source>
</evidence>
<evidence type="ECO:0000259" key="1">
    <source>
        <dbReference type="Pfam" id="PF01494"/>
    </source>
</evidence>
<dbReference type="AlphaFoldDB" id="A0A4R5QGU0"/>
<reference evidence="3 4" key="1">
    <citation type="journal article" date="2016" name="J. Microbiol.">
        <title>Dankookia rubra gen. nov., sp. nov., an alphaproteobacterium isolated from sediment of a shallow stream.</title>
        <authorList>
            <person name="Kim W.H."/>
            <person name="Kim D.H."/>
            <person name="Kang K."/>
            <person name="Ahn T.Y."/>
        </authorList>
    </citation>
    <scope>NUCLEOTIDE SEQUENCE [LARGE SCALE GENOMIC DNA]</scope>
    <source>
        <strain evidence="3 4">JCM30602</strain>
    </source>
</reference>
<dbReference type="PANTHER" id="PTHR47469:SF2">
    <property type="entry name" value="OS06G0597600 PROTEIN"/>
    <property type="match status" value="1"/>
</dbReference>
<dbReference type="SUPFAM" id="SSF54373">
    <property type="entry name" value="FAD-linked reductases, C-terminal domain"/>
    <property type="match status" value="1"/>
</dbReference>
<name>A0A4R5QGU0_9PROT</name>
<dbReference type="InterPro" id="IPR036188">
    <property type="entry name" value="FAD/NAD-bd_sf"/>
</dbReference>
<dbReference type="Pfam" id="PF22607">
    <property type="entry name" value="FAD_binding-like"/>
    <property type="match status" value="1"/>
</dbReference>
<dbReference type="InterPro" id="IPR053212">
    <property type="entry name" value="DHP_3-monooxygenase"/>
</dbReference>
<dbReference type="OrthoDB" id="5499180at2"/>
<sequence length="409" mass="43404">MATTAGRRAIVIGGSIGGLFAANLLHRRGWDVRVYDRVPGSLESRGTGIAHHPETEAILARAGVQDEHAPGVRVEGRVAVGPDGTILAHAHYPQYVTAWGRVFNPLRLAFPAERMRTGMELRALDQDAEGVTAHFADGSSATAELLVGADGFRSAVRAAVAPDVVPIYCGYVGWRGLVEESVFSPAFAPVFAQFTFLFPGHGEFIGYPIPGLNDSAEPGRRRYNFLWYYPLDAGAPLDDLLTDAAGTRHAYSIPPGLLRPAHGAAVKADAAARLPEPYAEAVRRAEGFLVQPIYELESPAMGFGRVALLGDAAFTARPHVGVGVLKAAEDAEALAEALDEAPVPAALAAYGARRLPHCRAAVAVSRHLGGFIERRLPRPDADPALGLTLPRLLALSGRPVARDAYGNAD</sequence>
<dbReference type="PRINTS" id="PR00420">
    <property type="entry name" value="RNGMNOXGNASE"/>
</dbReference>
<dbReference type="GO" id="GO:0071949">
    <property type="term" value="F:FAD binding"/>
    <property type="evidence" value="ECO:0007669"/>
    <property type="project" value="InterPro"/>
</dbReference>
<keyword evidence="4" id="KW-1185">Reference proteome</keyword>
<proteinExistence type="predicted"/>
<dbReference type="InterPro" id="IPR054707">
    <property type="entry name" value="DhpH_subs-bd"/>
</dbReference>
<dbReference type="EMBL" id="SMSJ01000011">
    <property type="protein sequence ID" value="TDH62510.1"/>
    <property type="molecule type" value="Genomic_DNA"/>
</dbReference>
<dbReference type="Gene3D" id="3.30.9.60">
    <property type="match status" value="1"/>
</dbReference>